<reference evidence="3 4" key="1">
    <citation type="submission" date="2016-10" db="EMBL/GenBank/DDBJ databases">
        <authorList>
            <person name="de Groot N.N."/>
        </authorList>
    </citation>
    <scope>NUCLEOTIDE SEQUENCE [LARGE SCALE GENOMIC DNA]</scope>
    <source>
        <strain evidence="3 4">CGMCC 4.7037</strain>
    </source>
</reference>
<evidence type="ECO:0000256" key="1">
    <source>
        <dbReference type="SAM" id="SignalP"/>
    </source>
</evidence>
<name>A0A1H6EG52_9ACTN</name>
<dbReference type="RefSeq" id="WP_103959419.1">
    <property type="nucleotide sequence ID" value="NZ_FNVT01000009.1"/>
</dbReference>
<dbReference type="OrthoDB" id="531718at2"/>
<feature type="chain" id="PRO_5009296965" description="DUF4394 domain-containing protein" evidence="1">
    <location>
        <begin position="32"/>
        <end position="294"/>
    </location>
</feature>
<dbReference type="EMBL" id="FNVT01000009">
    <property type="protein sequence ID" value="SEG95814.1"/>
    <property type="molecule type" value="Genomic_DNA"/>
</dbReference>
<dbReference type="Pfam" id="PF14339">
    <property type="entry name" value="DUF4394"/>
    <property type="match status" value="1"/>
</dbReference>
<feature type="signal peptide" evidence="1">
    <location>
        <begin position="1"/>
        <end position="31"/>
    </location>
</feature>
<feature type="domain" description="DUF4394" evidence="2">
    <location>
        <begin position="54"/>
        <end position="288"/>
    </location>
</feature>
<dbReference type="SUPFAM" id="SSF82171">
    <property type="entry name" value="DPP6 N-terminal domain-like"/>
    <property type="match status" value="1"/>
</dbReference>
<protein>
    <recommendedName>
        <fullName evidence="2">DUF4394 domain-containing protein</fullName>
    </recommendedName>
</protein>
<keyword evidence="4" id="KW-1185">Reference proteome</keyword>
<gene>
    <name evidence="3" type="ORF">SAMN05444920_109167</name>
</gene>
<evidence type="ECO:0000313" key="3">
    <source>
        <dbReference type="EMBL" id="SEG95814.1"/>
    </source>
</evidence>
<evidence type="ECO:0000313" key="4">
    <source>
        <dbReference type="Proteomes" id="UP000236732"/>
    </source>
</evidence>
<evidence type="ECO:0000259" key="2">
    <source>
        <dbReference type="Pfam" id="PF14339"/>
    </source>
</evidence>
<dbReference type="Proteomes" id="UP000236732">
    <property type="component" value="Unassembled WGS sequence"/>
</dbReference>
<sequence>MHGRTKRRGAWLLALAVAAAVVVGPAGTSVAASPSSTAAASLRAYGITDDGTRMATFTTDLPEQLDWVRRISGLVTDTFVIGIDFRVQDGKFYAVGNHGGIYTISLPTGTQPVIVTKVSQLSMTLKGTAFGVDFNPAADRLRVISDNGQNLRHNLNDGTTVADTNLSNGPGSPAGGVTAAAYTNNDLDGSTATTLFDINTTTAQIVIQSPANNGLLAPTGALGVPVATNAGLDIYSDLSNGKTVSNSAFATVVDSSTGFATLNTVDPLTGAATPVGDEPFPLTITDIAIALDTN</sequence>
<dbReference type="AlphaFoldDB" id="A0A1H6EG52"/>
<accession>A0A1H6EG52</accession>
<dbReference type="InterPro" id="IPR025507">
    <property type="entry name" value="DUF4394"/>
</dbReference>
<organism evidence="3 4">
    <name type="scientific">Nonomuraea solani</name>
    <dbReference type="NCBI Taxonomy" id="1144553"/>
    <lineage>
        <taxon>Bacteria</taxon>
        <taxon>Bacillati</taxon>
        <taxon>Actinomycetota</taxon>
        <taxon>Actinomycetes</taxon>
        <taxon>Streptosporangiales</taxon>
        <taxon>Streptosporangiaceae</taxon>
        <taxon>Nonomuraea</taxon>
    </lineage>
</organism>
<keyword evidence="1" id="KW-0732">Signal</keyword>
<proteinExistence type="predicted"/>